<comment type="subunit">
    <text evidence="2">Homodimer.</text>
</comment>
<organism evidence="9 10">
    <name type="scientific">Marasmius oreades</name>
    <name type="common">fairy-ring Marasmius</name>
    <dbReference type="NCBI Taxonomy" id="181124"/>
    <lineage>
        <taxon>Eukaryota</taxon>
        <taxon>Fungi</taxon>
        <taxon>Dikarya</taxon>
        <taxon>Basidiomycota</taxon>
        <taxon>Agaricomycotina</taxon>
        <taxon>Agaricomycetes</taxon>
        <taxon>Agaricomycetidae</taxon>
        <taxon>Agaricales</taxon>
        <taxon>Marasmiineae</taxon>
        <taxon>Marasmiaceae</taxon>
        <taxon>Marasmius</taxon>
    </lineage>
</organism>
<gene>
    <name evidence="9" type="ORF">E1B28_008741</name>
</gene>
<protein>
    <recommendedName>
        <fullName evidence="11">Trehalose synthase</fullName>
    </recommendedName>
</protein>
<dbReference type="GO" id="GO:0016757">
    <property type="term" value="F:glycosyltransferase activity"/>
    <property type="evidence" value="ECO:0007669"/>
    <property type="project" value="UniProtKB-KW"/>
</dbReference>
<evidence type="ECO:0000259" key="8">
    <source>
        <dbReference type="Pfam" id="PF21269"/>
    </source>
</evidence>
<dbReference type="Pfam" id="PF00534">
    <property type="entry name" value="Glycos_transf_1"/>
    <property type="match status" value="1"/>
</dbReference>
<dbReference type="AlphaFoldDB" id="A0A9P7RZ37"/>
<dbReference type="Proteomes" id="UP001049176">
    <property type="component" value="Chromosome 5"/>
</dbReference>
<comment type="caution">
    <text evidence="9">The sequence shown here is derived from an EMBL/GenBank/DDBJ whole genome shotgun (WGS) entry which is preliminary data.</text>
</comment>
<proteinExistence type="inferred from homology"/>
<dbReference type="EMBL" id="CM032185">
    <property type="protein sequence ID" value="KAG7092384.1"/>
    <property type="molecule type" value="Genomic_DNA"/>
</dbReference>
<evidence type="ECO:0000313" key="9">
    <source>
        <dbReference type="EMBL" id="KAG7092384.1"/>
    </source>
</evidence>
<evidence type="ECO:0000313" key="10">
    <source>
        <dbReference type="Proteomes" id="UP001049176"/>
    </source>
</evidence>
<evidence type="ECO:0000256" key="5">
    <source>
        <dbReference type="ARBA" id="ARBA00022679"/>
    </source>
</evidence>
<name>A0A9P7RZ37_9AGAR</name>
<dbReference type="OrthoDB" id="937291at2759"/>
<dbReference type="SUPFAM" id="SSF53756">
    <property type="entry name" value="UDP-Glycosyltransferase/glycogen phosphorylase"/>
    <property type="match status" value="1"/>
</dbReference>
<keyword evidence="5" id="KW-0808">Transferase</keyword>
<keyword evidence="6" id="KW-0119">Carbohydrate metabolism</keyword>
<dbReference type="CDD" id="cd03792">
    <property type="entry name" value="GT4_trehalose_phosphorylase"/>
    <property type="match status" value="1"/>
</dbReference>
<dbReference type="PANTHER" id="PTHR47779">
    <property type="entry name" value="SYNTHASE (CCG-9), PUTATIVE (AFU_ORTHOLOGUE AFUA_3G12100)-RELATED"/>
    <property type="match status" value="1"/>
</dbReference>
<keyword evidence="10" id="KW-1185">Reference proteome</keyword>
<dbReference type="GeneID" id="66077817"/>
<dbReference type="InterPro" id="IPR049438">
    <property type="entry name" value="TreT_GT1"/>
</dbReference>
<dbReference type="InterPro" id="IPR001296">
    <property type="entry name" value="Glyco_trans_1"/>
</dbReference>
<sequence>MAAQPQNFESIPSAAVRRRLSSVAVDSKNKRPQVIPAYTSLTVCYFSPVSLPDGSESSSHQPMWAGIAGSATNNGTSFEIALSIHDSVYSTDFSFVSIALTPGNSEKTGKAIEQKVLETLRKFSQEHLCKFLGAGITLSLLRESPNLTTRLWLDMDIVPIVFNIKPFHTDSVTSRNIKHRISSTTGSYVPSGSDTPTVYVDADNAAAAAPHLTQGVAGMLPIPRTLDEQADSAARKCIMHFGPNNNPRLTIGPRNQVTVDAAGKIHLLDDLTEYRKTVGQGTWNAVNKLADELRERNVKIGFFSSTPQGGGVALVGPVPFWFLIPYSSFEQMRHALIRFLTLLDVDVAWYVPNPSPSVFRTTKNNHNILQGVAAPDLRLTDEAKEAFDAWIMKNGLRWTAEGGPLAPGGVDVAFIDDPQCVGLIGLIRKVRPELPIVYRSHIEIRSDLVHVPGSPQEGVWKHLWSYIKLADLFISHPVNKFVPDDVPVEKLALLGAATDWLDGLNKELDPWDSSFYMGEFRNLCVKDKMNELKWPARDYIVQVARFDPSKGIPNVVDSYARLRKLLANLDEDETPQLLICGHGAVDDPDASIIYDQTMQLIYSKYSEYAKDIVVMRLPPSDQLLNALMSNARVALQLSTREGFEVKVSEAIHTGIPIVACRTGGIPLQIEDGKSGFLVTPGDNAAVAKHLYDLFTDETLHKRMSEYAKAHVSDEVGTVGNAAAWMYLAVMYSRGVKLSPHGAWLNDMLRAETGEPYVEGEPRLPRGGLNIQG</sequence>
<reference evidence="9" key="1">
    <citation type="journal article" date="2021" name="Genome Biol. Evol.">
        <title>The assembled and annotated genome of the fairy-ring fungus Marasmius oreades.</title>
        <authorList>
            <person name="Hiltunen M."/>
            <person name="Ament-Velasquez S.L."/>
            <person name="Johannesson H."/>
        </authorList>
    </citation>
    <scope>NUCLEOTIDE SEQUENCE</scope>
    <source>
        <strain evidence="9">03SP1</strain>
    </source>
</reference>
<evidence type="ECO:0000259" key="7">
    <source>
        <dbReference type="Pfam" id="PF00534"/>
    </source>
</evidence>
<keyword evidence="3" id="KW-0313">Glucose metabolism</keyword>
<dbReference type="KEGG" id="more:E1B28_008741"/>
<keyword evidence="4" id="KW-0328">Glycosyltransferase</keyword>
<evidence type="ECO:0000256" key="1">
    <source>
        <dbReference type="ARBA" id="ARBA00009481"/>
    </source>
</evidence>
<accession>A0A9P7RZ37</accession>
<evidence type="ECO:0000256" key="4">
    <source>
        <dbReference type="ARBA" id="ARBA00022676"/>
    </source>
</evidence>
<dbReference type="PANTHER" id="PTHR47779:SF1">
    <property type="entry name" value="SYNTHASE (CCG-9), PUTATIVE (AFU_ORTHOLOGUE AFUA_3G12100)-RELATED"/>
    <property type="match status" value="1"/>
</dbReference>
<evidence type="ECO:0000256" key="6">
    <source>
        <dbReference type="ARBA" id="ARBA00023277"/>
    </source>
</evidence>
<feature type="domain" description="Trehalose synthase N-terminal" evidence="8">
    <location>
        <begin position="331"/>
        <end position="481"/>
    </location>
</feature>
<evidence type="ECO:0000256" key="3">
    <source>
        <dbReference type="ARBA" id="ARBA00022526"/>
    </source>
</evidence>
<evidence type="ECO:0000256" key="2">
    <source>
        <dbReference type="ARBA" id="ARBA00011738"/>
    </source>
</evidence>
<dbReference type="Pfam" id="PF21269">
    <property type="entry name" value="TreT_GT1"/>
    <property type="match status" value="1"/>
</dbReference>
<dbReference type="InterPro" id="IPR052078">
    <property type="entry name" value="Trehalose_Metab_GTase"/>
</dbReference>
<comment type="similarity">
    <text evidence="1">Belongs to the glycosyltransferase group 1 family. Glycosyltransferase 4 subfamily.</text>
</comment>
<dbReference type="RefSeq" id="XP_043008854.1">
    <property type="nucleotide sequence ID" value="XM_043153570.1"/>
</dbReference>
<evidence type="ECO:0008006" key="11">
    <source>
        <dbReference type="Google" id="ProtNLM"/>
    </source>
</evidence>
<dbReference type="Gene3D" id="3.40.50.2000">
    <property type="entry name" value="Glycogen Phosphorylase B"/>
    <property type="match status" value="2"/>
</dbReference>
<feature type="domain" description="Glycosyl transferase family 1" evidence="7">
    <location>
        <begin position="536"/>
        <end position="709"/>
    </location>
</feature>
<dbReference type="GO" id="GO:0006006">
    <property type="term" value="P:glucose metabolic process"/>
    <property type="evidence" value="ECO:0007669"/>
    <property type="project" value="UniProtKB-KW"/>
</dbReference>